<dbReference type="GO" id="GO:0007005">
    <property type="term" value="P:mitochondrion organization"/>
    <property type="evidence" value="ECO:0007669"/>
    <property type="project" value="TreeGrafter"/>
</dbReference>
<evidence type="ECO:0000313" key="17">
    <source>
        <dbReference type="EMBL" id="KAI9257951.1"/>
    </source>
</evidence>
<evidence type="ECO:0000256" key="10">
    <source>
        <dbReference type="ARBA" id="ARBA00022833"/>
    </source>
</evidence>
<dbReference type="SUPFAM" id="SSF140990">
    <property type="entry name" value="FtsH protease domain-like"/>
    <property type="match status" value="1"/>
</dbReference>
<dbReference type="PANTHER" id="PTHR23076">
    <property type="entry name" value="METALLOPROTEASE M41 FTSH"/>
    <property type="match status" value="1"/>
</dbReference>
<dbReference type="Proteomes" id="UP001209540">
    <property type="component" value="Unassembled WGS sequence"/>
</dbReference>
<evidence type="ECO:0000256" key="2">
    <source>
        <dbReference type="ARBA" id="ARBA00004173"/>
    </source>
</evidence>
<evidence type="ECO:0000259" key="16">
    <source>
        <dbReference type="SMART" id="SM00382"/>
    </source>
</evidence>
<evidence type="ECO:0000256" key="1">
    <source>
        <dbReference type="ARBA" id="ARBA00001947"/>
    </source>
</evidence>
<dbReference type="InterPro" id="IPR027417">
    <property type="entry name" value="P-loop_NTPase"/>
</dbReference>
<dbReference type="AlphaFoldDB" id="A0AAD5PC22"/>
<dbReference type="InterPro" id="IPR037219">
    <property type="entry name" value="Peptidase_M41-like"/>
</dbReference>
<keyword evidence="14 15" id="KW-0472">Membrane</keyword>
<comment type="subcellular location">
    <subcellularLocation>
        <location evidence="3">Membrane</location>
    </subcellularLocation>
    <subcellularLocation>
        <location evidence="2">Mitochondrion</location>
    </subcellularLocation>
</comment>
<dbReference type="FunFam" id="1.10.8.60:FF:000001">
    <property type="entry name" value="ATP-dependent zinc metalloprotease FtsH"/>
    <property type="match status" value="1"/>
</dbReference>
<comment type="similarity">
    <text evidence="4">In the C-terminal section; belongs to the peptidase M41 family.</text>
</comment>
<dbReference type="InterPro" id="IPR048438">
    <property type="entry name" value="Yme1-like_N"/>
</dbReference>
<evidence type="ECO:0000256" key="6">
    <source>
        <dbReference type="ARBA" id="ARBA00022670"/>
    </source>
</evidence>
<keyword evidence="15" id="KW-0812">Transmembrane</keyword>
<dbReference type="Gene3D" id="1.20.58.760">
    <property type="entry name" value="Peptidase M41"/>
    <property type="match status" value="1"/>
</dbReference>
<dbReference type="Gene3D" id="1.10.8.60">
    <property type="match status" value="1"/>
</dbReference>
<dbReference type="NCBIfam" id="TIGR01241">
    <property type="entry name" value="FtsH_fam"/>
    <property type="match status" value="1"/>
</dbReference>
<dbReference type="GO" id="GO:0016887">
    <property type="term" value="F:ATP hydrolysis activity"/>
    <property type="evidence" value="ECO:0007669"/>
    <property type="project" value="InterPro"/>
</dbReference>
<dbReference type="FunFam" id="1.20.58.760:FF:000002">
    <property type="entry name" value="ATP-dependent zinc metalloprotease FtsH"/>
    <property type="match status" value="1"/>
</dbReference>
<dbReference type="EMBL" id="JAIXMP010000019">
    <property type="protein sequence ID" value="KAI9257951.1"/>
    <property type="molecule type" value="Genomic_DNA"/>
</dbReference>
<keyword evidence="10" id="KW-0862">Zinc</keyword>
<evidence type="ECO:0000256" key="14">
    <source>
        <dbReference type="ARBA" id="ARBA00023136"/>
    </source>
</evidence>
<dbReference type="HAMAP" id="MF_01458">
    <property type="entry name" value="FtsH"/>
    <property type="match status" value="1"/>
</dbReference>
<dbReference type="InterPro" id="IPR005936">
    <property type="entry name" value="FtsH"/>
</dbReference>
<dbReference type="GO" id="GO:0141164">
    <property type="term" value="P:mitochondrial protein quality control"/>
    <property type="evidence" value="ECO:0007669"/>
    <property type="project" value="UniProtKB-ARBA"/>
</dbReference>
<evidence type="ECO:0000256" key="8">
    <source>
        <dbReference type="ARBA" id="ARBA00022741"/>
    </source>
</evidence>
<dbReference type="GO" id="GO:0005524">
    <property type="term" value="F:ATP binding"/>
    <property type="evidence" value="ECO:0007669"/>
    <property type="project" value="UniProtKB-KW"/>
</dbReference>
<name>A0AAD5PC22_9FUNG</name>
<dbReference type="GO" id="GO:0004222">
    <property type="term" value="F:metalloendopeptidase activity"/>
    <property type="evidence" value="ECO:0007669"/>
    <property type="project" value="InterPro"/>
</dbReference>
<organism evidence="17 18">
    <name type="scientific">Phascolomyces articulosus</name>
    <dbReference type="NCBI Taxonomy" id="60185"/>
    <lineage>
        <taxon>Eukaryota</taxon>
        <taxon>Fungi</taxon>
        <taxon>Fungi incertae sedis</taxon>
        <taxon>Mucoromycota</taxon>
        <taxon>Mucoromycotina</taxon>
        <taxon>Mucoromycetes</taxon>
        <taxon>Mucorales</taxon>
        <taxon>Lichtheimiaceae</taxon>
        <taxon>Phascolomyces</taxon>
    </lineage>
</organism>
<dbReference type="CDD" id="cd19501">
    <property type="entry name" value="RecA-like_FtsH"/>
    <property type="match status" value="1"/>
</dbReference>
<keyword evidence="12" id="KW-0482">Metalloprotease</keyword>
<keyword evidence="9" id="KW-0378">Hydrolase</keyword>
<reference evidence="17" key="1">
    <citation type="journal article" date="2022" name="IScience">
        <title>Evolution of zygomycete secretomes and the origins of terrestrial fungal ecologies.</title>
        <authorList>
            <person name="Chang Y."/>
            <person name="Wang Y."/>
            <person name="Mondo S."/>
            <person name="Ahrendt S."/>
            <person name="Andreopoulos W."/>
            <person name="Barry K."/>
            <person name="Beard J."/>
            <person name="Benny G.L."/>
            <person name="Blankenship S."/>
            <person name="Bonito G."/>
            <person name="Cuomo C."/>
            <person name="Desiro A."/>
            <person name="Gervers K.A."/>
            <person name="Hundley H."/>
            <person name="Kuo A."/>
            <person name="LaButti K."/>
            <person name="Lang B.F."/>
            <person name="Lipzen A."/>
            <person name="O'Donnell K."/>
            <person name="Pangilinan J."/>
            <person name="Reynolds N."/>
            <person name="Sandor L."/>
            <person name="Smith M.E."/>
            <person name="Tsang A."/>
            <person name="Grigoriev I.V."/>
            <person name="Stajich J.E."/>
            <person name="Spatafora J.W."/>
        </authorList>
    </citation>
    <scope>NUCLEOTIDE SEQUENCE</scope>
    <source>
        <strain evidence="17">RSA 2281</strain>
    </source>
</reference>
<dbReference type="InterPro" id="IPR003593">
    <property type="entry name" value="AAA+_ATPase"/>
</dbReference>
<dbReference type="InterPro" id="IPR000642">
    <property type="entry name" value="Peptidase_M41"/>
</dbReference>
<evidence type="ECO:0000313" key="18">
    <source>
        <dbReference type="Proteomes" id="UP001209540"/>
    </source>
</evidence>
<dbReference type="SUPFAM" id="SSF52540">
    <property type="entry name" value="P-loop containing nucleoside triphosphate hydrolases"/>
    <property type="match status" value="1"/>
</dbReference>
<dbReference type="GO" id="GO:0004176">
    <property type="term" value="F:ATP-dependent peptidase activity"/>
    <property type="evidence" value="ECO:0007669"/>
    <property type="project" value="InterPro"/>
</dbReference>
<dbReference type="GO" id="GO:0005743">
    <property type="term" value="C:mitochondrial inner membrane"/>
    <property type="evidence" value="ECO:0007669"/>
    <property type="project" value="TreeGrafter"/>
</dbReference>
<comment type="caution">
    <text evidence="17">The sequence shown here is derived from an EMBL/GenBank/DDBJ whole genome shotgun (WGS) entry which is preliminary data.</text>
</comment>
<feature type="domain" description="AAA+ ATPase" evidence="16">
    <location>
        <begin position="362"/>
        <end position="498"/>
    </location>
</feature>
<keyword evidence="13" id="KW-0496">Mitochondrion</keyword>
<dbReference type="InterPro" id="IPR041569">
    <property type="entry name" value="AAA_lid_3"/>
</dbReference>
<comment type="cofactor">
    <cofactor evidence="1">
        <name>Zn(2+)</name>
        <dbReference type="ChEBI" id="CHEBI:29105"/>
    </cofactor>
</comment>
<keyword evidence="7" id="KW-0479">Metal-binding</keyword>
<keyword evidence="11" id="KW-0067">ATP-binding</keyword>
<dbReference type="FunFam" id="3.40.50.300:FF:000175">
    <property type="entry name" value="ATP-dependent zinc metalloprotease FTSH 4"/>
    <property type="match status" value="1"/>
</dbReference>
<reference evidence="17" key="2">
    <citation type="submission" date="2023-02" db="EMBL/GenBank/DDBJ databases">
        <authorList>
            <consortium name="DOE Joint Genome Institute"/>
            <person name="Mondo S.J."/>
            <person name="Chang Y."/>
            <person name="Wang Y."/>
            <person name="Ahrendt S."/>
            <person name="Andreopoulos W."/>
            <person name="Barry K."/>
            <person name="Beard J."/>
            <person name="Benny G.L."/>
            <person name="Blankenship S."/>
            <person name="Bonito G."/>
            <person name="Cuomo C."/>
            <person name="Desiro A."/>
            <person name="Gervers K.A."/>
            <person name="Hundley H."/>
            <person name="Kuo A."/>
            <person name="LaButti K."/>
            <person name="Lang B.F."/>
            <person name="Lipzen A."/>
            <person name="O'Donnell K."/>
            <person name="Pangilinan J."/>
            <person name="Reynolds N."/>
            <person name="Sandor L."/>
            <person name="Smith M.W."/>
            <person name="Tsang A."/>
            <person name="Grigoriev I.V."/>
            <person name="Stajich J.E."/>
            <person name="Spatafora J.W."/>
        </authorList>
    </citation>
    <scope>NUCLEOTIDE SEQUENCE</scope>
    <source>
        <strain evidence="17">RSA 2281</strain>
    </source>
</reference>
<proteinExistence type="inferred from homology"/>
<comment type="similarity">
    <text evidence="5">In the N-terminal section; belongs to the AAA ATPase family.</text>
</comment>
<keyword evidence="15" id="KW-1133">Transmembrane helix</keyword>
<dbReference type="Pfam" id="PF01434">
    <property type="entry name" value="Peptidase_M41"/>
    <property type="match status" value="1"/>
</dbReference>
<evidence type="ECO:0000256" key="5">
    <source>
        <dbReference type="ARBA" id="ARBA00010550"/>
    </source>
</evidence>
<dbReference type="InterPro" id="IPR003959">
    <property type="entry name" value="ATPase_AAA_core"/>
</dbReference>
<dbReference type="Gene3D" id="3.40.50.300">
    <property type="entry name" value="P-loop containing nucleotide triphosphate hydrolases"/>
    <property type="match status" value="1"/>
</dbReference>
<evidence type="ECO:0000256" key="4">
    <source>
        <dbReference type="ARBA" id="ARBA00010044"/>
    </source>
</evidence>
<feature type="transmembrane region" description="Helical" evidence="15">
    <location>
        <begin position="285"/>
        <end position="304"/>
    </location>
</feature>
<keyword evidence="8" id="KW-0547">Nucleotide-binding</keyword>
<accession>A0AAD5PC22</accession>
<gene>
    <name evidence="17" type="ORF">BDA99DRAFT_514882</name>
</gene>
<evidence type="ECO:0000256" key="9">
    <source>
        <dbReference type="ARBA" id="ARBA00022801"/>
    </source>
</evidence>
<evidence type="ECO:0000256" key="15">
    <source>
        <dbReference type="SAM" id="Phobius"/>
    </source>
</evidence>
<dbReference type="SMART" id="SM00382">
    <property type="entry name" value="AAA"/>
    <property type="match status" value="1"/>
</dbReference>
<evidence type="ECO:0000256" key="11">
    <source>
        <dbReference type="ARBA" id="ARBA00022840"/>
    </source>
</evidence>
<evidence type="ECO:0000256" key="7">
    <source>
        <dbReference type="ARBA" id="ARBA00022723"/>
    </source>
</evidence>
<evidence type="ECO:0000256" key="12">
    <source>
        <dbReference type="ARBA" id="ARBA00023049"/>
    </source>
</evidence>
<keyword evidence="18" id="KW-1185">Reference proteome</keyword>
<dbReference type="PANTHER" id="PTHR23076:SF97">
    <property type="entry name" value="ATP-DEPENDENT ZINC METALLOPROTEASE YME1L1"/>
    <property type="match status" value="1"/>
</dbReference>
<keyword evidence="6" id="KW-0645">Protease</keyword>
<dbReference type="Pfam" id="PF17862">
    <property type="entry name" value="AAA_lid_3"/>
    <property type="match status" value="1"/>
</dbReference>
<evidence type="ECO:0000256" key="3">
    <source>
        <dbReference type="ARBA" id="ARBA00004370"/>
    </source>
</evidence>
<dbReference type="GO" id="GO:0046872">
    <property type="term" value="F:metal ion binding"/>
    <property type="evidence" value="ECO:0007669"/>
    <property type="project" value="UniProtKB-KW"/>
</dbReference>
<sequence length="764" mass="85233">MTTGSAVFSKQLAIVTAETSSILQHIRSNNTLRQNFHRNERYRPHFFSHGSIQVIPESRKSFNRPYVTDASRSLSRILKANDTTNLSPHVLRQRRQQQLQQHSSSFIQQRRTLFSSSSPSSWTRSFRFVNHRRLTKLEQDANMFPEDPRRQAVLYKEWLRSKNPQALVTRFERGNFVHDEECWQYYIAALAQLGHTEAILPRIMQKLEATMESTANAVKGSGQQSREILPKQVLQQLATSRGYAGKTLSVEGGVQLPPGAGNKGSPIYVIVEEARKYMFWRALRWVGITLTYALCILTLLSLALENSGLLKTGSSQIEYEPSNQQVVRFEDVQGVDEAKQELEELVQFLRNPQKFTELGGKLPKGVLLTGPPGTGKTMLAKAVAGEAGVPFFFMSGSEFDEMYVGVGARRVRELFAAARSKAPSIVFIDEIDAIGSKRNPKDQSYMKQTLNQLLVDLDGFSQTEGVIFIAATNFPELLDKALVRPGRFDRHVNVPLPDVRGRIEILKHHMKSVQVDSAVDVSVIARGTPGFSGADLANLVNQAAIKATREGCREVNLHHLEFAKDKILMGAERRSAVITDESKKVTAYHEGGHALVAYYTPGAMPLHKATIMPRGSALGVTIQLPEMDKDSFTKREYIAQIDVCMGGRVAEEMIFGADNVTSGAHSDIVKATDVAKRMVRNYGMSDKVGPISHDDEDMQLLSAPTKQAIEGEIKHLVETSEARAKEILTTHREELDLLAKALIEYETLTYQEIVDVLSGKPVSR</sequence>
<dbReference type="Pfam" id="PF21232">
    <property type="entry name" value="Yme1-like_N"/>
    <property type="match status" value="1"/>
</dbReference>
<dbReference type="Pfam" id="PF00004">
    <property type="entry name" value="AAA"/>
    <property type="match status" value="1"/>
</dbReference>
<protein>
    <submittedName>
        <fullName evidence="17">Peptidase family M41-domain-containing protein</fullName>
    </submittedName>
</protein>
<evidence type="ECO:0000256" key="13">
    <source>
        <dbReference type="ARBA" id="ARBA00023128"/>
    </source>
</evidence>